<dbReference type="VEuPathDB" id="FungiDB:PHYBLDRAFT_59811"/>
<name>A0A162Q187_PHYB8</name>
<reference evidence="2" key="1">
    <citation type="submission" date="2015-06" db="EMBL/GenBank/DDBJ databases">
        <title>Expansion of signal transduction pathways in fungi by whole-genome duplication.</title>
        <authorList>
            <consortium name="DOE Joint Genome Institute"/>
            <person name="Corrochano L.M."/>
            <person name="Kuo A."/>
            <person name="Marcet-Houben M."/>
            <person name="Polaino S."/>
            <person name="Salamov A."/>
            <person name="Villalobos J.M."/>
            <person name="Alvarez M.I."/>
            <person name="Avalos J."/>
            <person name="Benito E.P."/>
            <person name="Benoit I."/>
            <person name="Burger G."/>
            <person name="Camino L.P."/>
            <person name="Canovas D."/>
            <person name="Cerda-Olmedo E."/>
            <person name="Cheng J.-F."/>
            <person name="Dominguez A."/>
            <person name="Elias M."/>
            <person name="Eslava A.P."/>
            <person name="Glaser F."/>
            <person name="Grimwood J."/>
            <person name="Gutierrez G."/>
            <person name="Heitman J."/>
            <person name="Henrissat B."/>
            <person name="Iturriaga E.A."/>
            <person name="Lang B.F."/>
            <person name="Lavin J.L."/>
            <person name="Lee S."/>
            <person name="Li W."/>
            <person name="Lindquist E."/>
            <person name="Lopez-Garcia S."/>
            <person name="Luque E.M."/>
            <person name="Marcos A.T."/>
            <person name="Martin J."/>
            <person name="McCluskey K."/>
            <person name="Medina H.R."/>
            <person name="Miralles-Duran A."/>
            <person name="Miyazaki A."/>
            <person name="Munoz-Torres E."/>
            <person name="Oguiza J.A."/>
            <person name="Ohm R."/>
            <person name="Olmedo M."/>
            <person name="Orejas M."/>
            <person name="Ortiz-Castellanos L."/>
            <person name="Pisabarro A.G."/>
            <person name="Rodriguez-Romero J."/>
            <person name="Ruiz-Herrera J."/>
            <person name="Ruiz-Vazquez R."/>
            <person name="Sanz C."/>
            <person name="Schackwitz W."/>
            <person name="Schmutz J."/>
            <person name="Shahriari M."/>
            <person name="Shelest E."/>
            <person name="Silva-Franco F."/>
            <person name="Soanes D."/>
            <person name="Syed K."/>
            <person name="Tagua V.G."/>
            <person name="Talbot N.J."/>
            <person name="Thon M."/>
            <person name="De vries R.P."/>
            <person name="Wiebenga A."/>
            <person name="Yadav J.S."/>
            <person name="Braun E.L."/>
            <person name="Baker S."/>
            <person name="Garre V."/>
            <person name="Horwitz B."/>
            <person name="Torres-Martinez S."/>
            <person name="Idnurm A."/>
            <person name="Herrera-Estrella A."/>
            <person name="Gabaldon T."/>
            <person name="Grigoriev I.V."/>
        </authorList>
    </citation>
    <scope>NUCLEOTIDE SEQUENCE [LARGE SCALE GENOMIC DNA]</scope>
    <source>
        <strain evidence="2">NRRL 1555(-)</strain>
    </source>
</reference>
<dbReference type="RefSeq" id="XP_018294316.1">
    <property type="nucleotide sequence ID" value="XM_018440562.1"/>
</dbReference>
<dbReference type="GeneID" id="29001468"/>
<gene>
    <name evidence="1" type="ORF">PHYBLDRAFT_59811</name>
</gene>
<dbReference type="EMBL" id="KV440976">
    <property type="protein sequence ID" value="OAD76276.1"/>
    <property type="molecule type" value="Genomic_DNA"/>
</dbReference>
<accession>A0A162Q187</accession>
<dbReference type="AlphaFoldDB" id="A0A162Q187"/>
<proteinExistence type="predicted"/>
<evidence type="ECO:0000313" key="1">
    <source>
        <dbReference type="EMBL" id="OAD76276.1"/>
    </source>
</evidence>
<dbReference type="InParanoid" id="A0A162Q187"/>
<protein>
    <submittedName>
        <fullName evidence="1">Uncharacterized protein</fullName>
    </submittedName>
</protein>
<keyword evidence="2" id="KW-1185">Reference proteome</keyword>
<sequence>MCKLSASPKKKDNEHVDPRDLIVAIPYFFIGEFGTSKQDHNTNPYRHSHTSDVACHGLLVILQPDIYQSKLLDESALYRLKQYNDTKQNQDIQASASISWDFQTIYGGTTRQLVKITF</sequence>
<evidence type="ECO:0000313" key="2">
    <source>
        <dbReference type="Proteomes" id="UP000077315"/>
    </source>
</evidence>
<organism evidence="1 2">
    <name type="scientific">Phycomyces blakesleeanus (strain ATCC 8743b / DSM 1359 / FGSC 10004 / NBRC 33097 / NRRL 1555)</name>
    <dbReference type="NCBI Taxonomy" id="763407"/>
    <lineage>
        <taxon>Eukaryota</taxon>
        <taxon>Fungi</taxon>
        <taxon>Fungi incertae sedis</taxon>
        <taxon>Mucoromycota</taxon>
        <taxon>Mucoromycotina</taxon>
        <taxon>Mucoromycetes</taxon>
        <taxon>Mucorales</taxon>
        <taxon>Phycomycetaceae</taxon>
        <taxon>Phycomyces</taxon>
    </lineage>
</organism>
<dbReference type="Proteomes" id="UP000077315">
    <property type="component" value="Unassembled WGS sequence"/>
</dbReference>